<sequence length="263" mass="28013">MSEQQIILPIRTKKELMDFARASNQLHNDQHRNLVVTLTEDINLGGKEWTPIGNENFPFHGTFDGGGHIIRGLHISQNREGCYGLFGAIDGTVKNLTILGTMTCLADDLYSAVGGIAGVVVDGHIQNCTANLTMESNGKNVGLFAGGIAGRVENGTIQNCHSSVVFQNSGGIFLYLGGVVGSAADSQINSCVFDGTIHILDGADGKFSLGGIVGSIEGQSDVIRCTHNGIADGQWQDTDFPAVGDIIRQVDTEKEHIPQMEQC</sequence>
<gene>
    <name evidence="1" type="ORF">H9X83_12075</name>
</gene>
<protein>
    <recommendedName>
        <fullName evidence="3">GLUG domain-containing protein</fullName>
    </recommendedName>
</protein>
<reference evidence="1 2" key="1">
    <citation type="journal article" date="2021" name="Sci. Rep.">
        <title>The distribution of antibiotic resistance genes in chicken gut microbiota commensals.</title>
        <authorList>
            <person name="Juricova H."/>
            <person name="Matiasovicova J."/>
            <person name="Kubasova T."/>
            <person name="Cejkova D."/>
            <person name="Rychlik I."/>
        </authorList>
    </citation>
    <scope>NUCLEOTIDE SEQUENCE [LARGE SCALE GENOMIC DNA]</scope>
    <source>
        <strain evidence="1 2">An431b</strain>
    </source>
</reference>
<dbReference type="Gene3D" id="2.160.20.110">
    <property type="match status" value="1"/>
</dbReference>
<evidence type="ECO:0000313" key="1">
    <source>
        <dbReference type="EMBL" id="MBM6878879.1"/>
    </source>
</evidence>
<dbReference type="Proteomes" id="UP000729290">
    <property type="component" value="Unassembled WGS sequence"/>
</dbReference>
<accession>A0ABS2GBM3</accession>
<dbReference type="RefSeq" id="WP_205134539.1">
    <property type="nucleotide sequence ID" value="NZ_JACSNT010000023.1"/>
</dbReference>
<name>A0ABS2GBM3_9FIRM</name>
<evidence type="ECO:0000313" key="2">
    <source>
        <dbReference type="Proteomes" id="UP000729290"/>
    </source>
</evidence>
<organism evidence="1 2">
    <name type="scientific">Anaerotignum lactatifermentans</name>
    <dbReference type="NCBI Taxonomy" id="160404"/>
    <lineage>
        <taxon>Bacteria</taxon>
        <taxon>Bacillati</taxon>
        <taxon>Bacillota</taxon>
        <taxon>Clostridia</taxon>
        <taxon>Lachnospirales</taxon>
        <taxon>Anaerotignaceae</taxon>
        <taxon>Anaerotignum</taxon>
    </lineage>
</organism>
<proteinExistence type="predicted"/>
<comment type="caution">
    <text evidence="1">The sequence shown here is derived from an EMBL/GenBank/DDBJ whole genome shotgun (WGS) entry which is preliminary data.</text>
</comment>
<dbReference type="EMBL" id="JACSNV010000025">
    <property type="protein sequence ID" value="MBM6878879.1"/>
    <property type="molecule type" value="Genomic_DNA"/>
</dbReference>
<keyword evidence="2" id="KW-1185">Reference proteome</keyword>
<evidence type="ECO:0008006" key="3">
    <source>
        <dbReference type="Google" id="ProtNLM"/>
    </source>
</evidence>